<keyword evidence="3" id="KW-0670">Pyruvate</keyword>
<keyword evidence="4" id="KW-1185">Reference proteome</keyword>
<dbReference type="InterPro" id="IPR038614">
    <property type="entry name" value="GK_N_sf"/>
</dbReference>
<dbReference type="AlphaFoldDB" id="A0A518E2C9"/>
<dbReference type="KEGG" id="lcre:Pla8534_60850"/>
<dbReference type="InterPro" id="IPR039760">
    <property type="entry name" value="MOFRL_protein"/>
</dbReference>
<name>A0A518E2C9_9BACT</name>
<dbReference type="Pfam" id="PF13660">
    <property type="entry name" value="DUF4147"/>
    <property type="match status" value="1"/>
</dbReference>
<dbReference type="GO" id="GO:0016618">
    <property type="term" value="F:hydroxypyruvate reductase [NAD(P)H] activity"/>
    <property type="evidence" value="ECO:0007669"/>
    <property type="project" value="UniProtKB-EC"/>
</dbReference>
<reference evidence="3 4" key="1">
    <citation type="submission" date="2019-02" db="EMBL/GenBank/DDBJ databases">
        <title>Deep-cultivation of Planctomycetes and their phenomic and genomic characterization uncovers novel biology.</title>
        <authorList>
            <person name="Wiegand S."/>
            <person name="Jogler M."/>
            <person name="Boedeker C."/>
            <person name="Pinto D."/>
            <person name="Vollmers J."/>
            <person name="Rivas-Marin E."/>
            <person name="Kohn T."/>
            <person name="Peeters S.H."/>
            <person name="Heuer A."/>
            <person name="Rast P."/>
            <person name="Oberbeckmann S."/>
            <person name="Bunk B."/>
            <person name="Jeske O."/>
            <person name="Meyerdierks A."/>
            <person name="Storesund J.E."/>
            <person name="Kallscheuer N."/>
            <person name="Luecker S."/>
            <person name="Lage O.M."/>
            <person name="Pohl T."/>
            <person name="Merkel B.J."/>
            <person name="Hornburger P."/>
            <person name="Mueller R.-W."/>
            <person name="Bruemmer F."/>
            <person name="Labrenz M."/>
            <person name="Spormann A.M."/>
            <person name="Op den Camp H."/>
            <person name="Overmann J."/>
            <person name="Amann R."/>
            <person name="Jetten M.S.M."/>
            <person name="Mascher T."/>
            <person name="Medema M.H."/>
            <person name="Devos D.P."/>
            <person name="Kaster A.-K."/>
            <person name="Ovreas L."/>
            <person name="Rohde M."/>
            <person name="Galperin M.Y."/>
            <person name="Jogler C."/>
        </authorList>
    </citation>
    <scope>NUCLEOTIDE SEQUENCE [LARGE SCALE GENOMIC DNA]</scope>
    <source>
        <strain evidence="3 4">Pla85_3_4</strain>
    </source>
</reference>
<dbReference type="Pfam" id="PF05161">
    <property type="entry name" value="MOFRL"/>
    <property type="match status" value="1"/>
</dbReference>
<evidence type="ECO:0000313" key="4">
    <source>
        <dbReference type="Proteomes" id="UP000317648"/>
    </source>
</evidence>
<dbReference type="GO" id="GO:0005737">
    <property type="term" value="C:cytoplasm"/>
    <property type="evidence" value="ECO:0007669"/>
    <property type="project" value="TreeGrafter"/>
</dbReference>
<dbReference type="InterPro" id="IPR025286">
    <property type="entry name" value="MOFRL_assoc_dom"/>
</dbReference>
<organism evidence="3 4">
    <name type="scientific">Lignipirellula cremea</name>
    <dbReference type="NCBI Taxonomy" id="2528010"/>
    <lineage>
        <taxon>Bacteria</taxon>
        <taxon>Pseudomonadati</taxon>
        <taxon>Planctomycetota</taxon>
        <taxon>Planctomycetia</taxon>
        <taxon>Pirellulales</taxon>
        <taxon>Pirellulaceae</taxon>
        <taxon>Lignipirellula</taxon>
    </lineage>
</organism>
<dbReference type="OrthoDB" id="9766552at2"/>
<protein>
    <submittedName>
        <fullName evidence="3">Hydroxypyruvate reductase</fullName>
        <ecNumber evidence="3">1.1.1.81</ecNumber>
    </submittedName>
</protein>
<feature type="domain" description="MOFRL-associated" evidence="2">
    <location>
        <begin position="14"/>
        <end position="258"/>
    </location>
</feature>
<dbReference type="PANTHER" id="PTHR12227:SF0">
    <property type="entry name" value="GLYCERATE KINASE"/>
    <property type="match status" value="1"/>
</dbReference>
<dbReference type="PANTHER" id="PTHR12227">
    <property type="entry name" value="GLYCERATE KINASE"/>
    <property type="match status" value="1"/>
</dbReference>
<dbReference type="EC" id="1.1.1.81" evidence="3"/>
<sequence length="457" mass="47665">MQPRSLQQLRDDAWAIWSAGLEAVRSDRLVREAVQVLEGDLYIGDACLPLAEIDRILVVGAGKAGAGMAAGLEEALGPQLLKEKQVAGWINVPDDCVRPLTQLHLHGARPAGQNEPTAAGVAGTRRILELVQSAGPRDLCLCLISGGGSALLPAPVPGVSIEDKQSVTRFLSGAGANIEELNTVRKQLSLVKGGGLLRACQAGRLITLLISDVIGDPLDVIASGPTVENTTTAADALGVLEKFQARQHGLPASLFQALEQAAASAPPAVRTQSATLVIGNNAAAVDAAGVEAERRGYSHAMTAATQLEGAAEEIGVRLAQLAVSMRTQNGPDCLITGGEPIVHLVPAAERGRGGRNQQLVLAALAEMQTTANGLEGIVLLSGGTDGEDGPTDAAGAVVDARIAARAQQLQLSPDDYLRRNDAWRFFAPIDGLLKTGPTDTNVCDIRVVVVDRRQERT</sequence>
<dbReference type="RefSeq" id="WP_145057307.1">
    <property type="nucleotide sequence ID" value="NZ_CP036433.1"/>
</dbReference>
<dbReference type="Gene3D" id="3.40.1480.10">
    <property type="entry name" value="MOFRL domain"/>
    <property type="match status" value="1"/>
</dbReference>
<dbReference type="Proteomes" id="UP000317648">
    <property type="component" value="Chromosome"/>
</dbReference>
<gene>
    <name evidence="3" type="primary">ttuD</name>
    <name evidence="3" type="ORF">Pla8534_60850</name>
</gene>
<dbReference type="InterPro" id="IPR037035">
    <property type="entry name" value="GK-like_C_sf"/>
</dbReference>
<dbReference type="InterPro" id="IPR007835">
    <property type="entry name" value="MOFRL"/>
</dbReference>
<keyword evidence="3" id="KW-0560">Oxidoreductase</keyword>
<evidence type="ECO:0000259" key="2">
    <source>
        <dbReference type="Pfam" id="PF13660"/>
    </source>
</evidence>
<dbReference type="EMBL" id="CP036433">
    <property type="protein sequence ID" value="QDU98224.1"/>
    <property type="molecule type" value="Genomic_DNA"/>
</dbReference>
<dbReference type="GO" id="GO:0008887">
    <property type="term" value="F:glycerate kinase activity"/>
    <property type="evidence" value="ECO:0007669"/>
    <property type="project" value="InterPro"/>
</dbReference>
<proteinExistence type="predicted"/>
<dbReference type="SUPFAM" id="SSF82544">
    <property type="entry name" value="GckA/TtuD-like"/>
    <property type="match status" value="1"/>
</dbReference>
<evidence type="ECO:0000259" key="1">
    <source>
        <dbReference type="Pfam" id="PF05161"/>
    </source>
</evidence>
<dbReference type="Gene3D" id="3.40.50.10180">
    <property type="entry name" value="Glycerate kinase, MOFRL-like N-terminal domain"/>
    <property type="match status" value="1"/>
</dbReference>
<feature type="domain" description="MOFRL" evidence="1">
    <location>
        <begin position="333"/>
        <end position="444"/>
    </location>
</feature>
<evidence type="ECO:0000313" key="3">
    <source>
        <dbReference type="EMBL" id="QDU98224.1"/>
    </source>
</evidence>
<accession>A0A518E2C9</accession>